<dbReference type="GO" id="GO:0016829">
    <property type="term" value="F:lyase activity"/>
    <property type="evidence" value="ECO:0007669"/>
    <property type="project" value="UniProtKB-KW"/>
</dbReference>
<organism evidence="8 9">
    <name type="scientific">Pseudooceanicola spongiae</name>
    <dbReference type="NCBI Taxonomy" id="2613965"/>
    <lineage>
        <taxon>Bacteria</taxon>
        <taxon>Pseudomonadati</taxon>
        <taxon>Pseudomonadota</taxon>
        <taxon>Alphaproteobacteria</taxon>
        <taxon>Rhodobacterales</taxon>
        <taxon>Paracoccaceae</taxon>
        <taxon>Pseudooceanicola</taxon>
    </lineage>
</organism>
<name>A0A7L9WUB1_9RHOB</name>
<dbReference type="PANTHER" id="PTHR32308">
    <property type="entry name" value="LYASE BETA SUBUNIT, PUTATIVE (AFU_ORTHOLOGUE AFUA_4G13030)-RELATED"/>
    <property type="match status" value="1"/>
</dbReference>
<dbReference type="AlphaFoldDB" id="A0A7L9WUB1"/>
<comment type="cofactor">
    <cofactor evidence="1">
        <name>Mg(2+)</name>
        <dbReference type="ChEBI" id="CHEBI:18420"/>
    </cofactor>
</comment>
<feature type="binding site" evidence="5">
    <location>
        <position position="117"/>
    </location>
    <ligand>
        <name>substrate</name>
    </ligand>
</feature>
<evidence type="ECO:0000259" key="7">
    <source>
        <dbReference type="Pfam" id="PF03328"/>
    </source>
</evidence>
<proteinExistence type="inferred from homology"/>
<dbReference type="RefSeq" id="WP_193080964.1">
    <property type="nucleotide sequence ID" value="NZ_CP045201.1"/>
</dbReference>
<accession>A0A7L9WUB1</accession>
<evidence type="ECO:0000256" key="6">
    <source>
        <dbReference type="PIRSR" id="PIRSR015582-2"/>
    </source>
</evidence>
<evidence type="ECO:0000256" key="3">
    <source>
        <dbReference type="ARBA" id="ARBA00022723"/>
    </source>
</evidence>
<sequence length="267" mass="28229">MPFDRIALPLFVPATRMDRFAKASRSGADAVIVDLEDAVAPDAKDKARASLLRDMPQHPECPVLVRINAADSPHFDADVDACRGLPLVAIVLPKAEDPKVCADLSAHTGLPVVGLIESARGLHHVHAVAQACAHLAFGSIDFAADLGLAHDQAPLLFARAQIVLAARLNGQAAPWDGVTMAVNDEAAILQDCRHSVAMGFGGKLIIHPAQIAPARRGFAPTQEERDWAERVLNATRTSAAAIKVDGQMIDAPVIKRAEAILARGTAA</sequence>
<dbReference type="KEGG" id="pshq:F3W81_18760"/>
<dbReference type="InterPro" id="IPR040442">
    <property type="entry name" value="Pyrv_kinase-like_dom_sf"/>
</dbReference>
<gene>
    <name evidence="8" type="ORF">F3W81_18760</name>
</gene>
<keyword evidence="9" id="KW-1185">Reference proteome</keyword>
<keyword evidence="3 6" id="KW-0479">Metal-binding</keyword>
<evidence type="ECO:0000313" key="9">
    <source>
        <dbReference type="Proteomes" id="UP000594118"/>
    </source>
</evidence>
<dbReference type="Gene3D" id="3.20.20.60">
    <property type="entry name" value="Phosphoenolpyruvate-binding domains"/>
    <property type="match status" value="1"/>
</dbReference>
<protein>
    <submittedName>
        <fullName evidence="8">CoA ester lyase</fullName>
    </submittedName>
</protein>
<dbReference type="Pfam" id="PF03328">
    <property type="entry name" value="HpcH_HpaI"/>
    <property type="match status" value="1"/>
</dbReference>
<keyword evidence="8" id="KW-0456">Lyase</keyword>
<dbReference type="EMBL" id="CP045201">
    <property type="protein sequence ID" value="QOL82680.1"/>
    <property type="molecule type" value="Genomic_DNA"/>
</dbReference>
<dbReference type="InterPro" id="IPR011206">
    <property type="entry name" value="Citrate_lyase_beta/mcl1/mcl2"/>
</dbReference>
<feature type="binding site" evidence="5">
    <location>
        <position position="66"/>
    </location>
    <ligand>
        <name>substrate</name>
    </ligand>
</feature>
<keyword evidence="4 6" id="KW-0460">Magnesium</keyword>
<evidence type="ECO:0000256" key="1">
    <source>
        <dbReference type="ARBA" id="ARBA00001946"/>
    </source>
</evidence>
<evidence type="ECO:0000256" key="5">
    <source>
        <dbReference type="PIRSR" id="PIRSR015582-1"/>
    </source>
</evidence>
<comment type="similarity">
    <text evidence="2">Belongs to the HpcH/HpaI aldolase family.</text>
</comment>
<dbReference type="PIRSF" id="PIRSF015582">
    <property type="entry name" value="Cit_lyase_B"/>
    <property type="match status" value="1"/>
</dbReference>
<dbReference type="Proteomes" id="UP000594118">
    <property type="component" value="Chromosome"/>
</dbReference>
<dbReference type="SUPFAM" id="SSF51621">
    <property type="entry name" value="Phosphoenolpyruvate/pyruvate domain"/>
    <property type="match status" value="1"/>
</dbReference>
<feature type="binding site" evidence="6">
    <location>
        <position position="141"/>
    </location>
    <ligand>
        <name>Mg(2+)</name>
        <dbReference type="ChEBI" id="CHEBI:18420"/>
    </ligand>
</feature>
<feature type="domain" description="HpcH/HpaI aldolase/citrate lyase" evidence="7">
    <location>
        <begin position="10"/>
        <end position="208"/>
    </location>
</feature>
<dbReference type="GO" id="GO:0006107">
    <property type="term" value="P:oxaloacetate metabolic process"/>
    <property type="evidence" value="ECO:0007669"/>
    <property type="project" value="TreeGrafter"/>
</dbReference>
<dbReference type="PANTHER" id="PTHR32308:SF10">
    <property type="entry name" value="CITRATE LYASE SUBUNIT BETA"/>
    <property type="match status" value="1"/>
</dbReference>
<dbReference type="InterPro" id="IPR005000">
    <property type="entry name" value="Aldolase/citrate-lyase_domain"/>
</dbReference>
<reference evidence="8 9" key="1">
    <citation type="submission" date="2019-10" db="EMBL/GenBank/DDBJ databases">
        <title>Pseudopuniceibacterium sp. HQ09 islated from Antarctica.</title>
        <authorList>
            <person name="Liao L."/>
            <person name="Su S."/>
            <person name="Chen B."/>
            <person name="Yu Y."/>
        </authorList>
    </citation>
    <scope>NUCLEOTIDE SEQUENCE [LARGE SCALE GENOMIC DNA]</scope>
    <source>
        <strain evidence="8 9">HQ09</strain>
    </source>
</reference>
<evidence type="ECO:0000256" key="4">
    <source>
        <dbReference type="ARBA" id="ARBA00022842"/>
    </source>
</evidence>
<feature type="binding site" evidence="6">
    <location>
        <position position="117"/>
    </location>
    <ligand>
        <name>Mg(2+)</name>
        <dbReference type="ChEBI" id="CHEBI:18420"/>
    </ligand>
</feature>
<dbReference type="InterPro" id="IPR015813">
    <property type="entry name" value="Pyrv/PenolPyrv_kinase-like_dom"/>
</dbReference>
<evidence type="ECO:0000313" key="8">
    <source>
        <dbReference type="EMBL" id="QOL82680.1"/>
    </source>
</evidence>
<evidence type="ECO:0000256" key="2">
    <source>
        <dbReference type="ARBA" id="ARBA00005568"/>
    </source>
</evidence>
<dbReference type="GO" id="GO:0000287">
    <property type="term" value="F:magnesium ion binding"/>
    <property type="evidence" value="ECO:0007669"/>
    <property type="project" value="TreeGrafter"/>
</dbReference>